<dbReference type="KEGG" id="pchm:VFPPC_09405"/>
<keyword evidence="2" id="KW-0479">Metal-binding</keyword>
<comment type="caution">
    <text evidence="5">The sequence shown here is derived from an EMBL/GenBank/DDBJ whole genome shotgun (WGS) entry which is preliminary data.</text>
</comment>
<dbReference type="GO" id="GO:0016846">
    <property type="term" value="F:carbon-sulfur lyase activity"/>
    <property type="evidence" value="ECO:0007669"/>
    <property type="project" value="InterPro"/>
</dbReference>
<evidence type="ECO:0000259" key="4">
    <source>
        <dbReference type="PROSITE" id="PS51891"/>
    </source>
</evidence>
<dbReference type="GO" id="GO:0046872">
    <property type="term" value="F:metal ion binding"/>
    <property type="evidence" value="ECO:0007669"/>
    <property type="project" value="UniProtKB-KW"/>
</dbReference>
<evidence type="ECO:0000313" key="5">
    <source>
        <dbReference type="EMBL" id="OAQ61580.1"/>
    </source>
</evidence>
<sequence length="195" mass="21840">MTDSTPQRVPLRGSCHCGNVKYILFLTLPHPHPGGTRPPQGSQLFRRCNCTTCHKMGFFHTRPVSNHNDFLLLCPLDPANDLGNYAHGDAELHFLFCKKCGVRVFMFYGEGAVEEVDLASLGVLETSGELTKVWRLVGEPDYGNRLSVNGHTVDAGQGFDMRELVEKKQVLYIDFLDDENPLEARFERPHAGGCY</sequence>
<accession>A0A179F8B5</accession>
<dbReference type="Gene3D" id="2.170.150.70">
    <property type="match status" value="1"/>
</dbReference>
<evidence type="ECO:0000313" key="6">
    <source>
        <dbReference type="Proteomes" id="UP000078397"/>
    </source>
</evidence>
<dbReference type="SUPFAM" id="SSF51316">
    <property type="entry name" value="Mss4-like"/>
    <property type="match status" value="1"/>
</dbReference>
<feature type="domain" description="CENP-V/GFA" evidence="4">
    <location>
        <begin position="11"/>
        <end position="143"/>
    </location>
</feature>
<organism evidence="5 6">
    <name type="scientific">Pochonia chlamydosporia 170</name>
    <dbReference type="NCBI Taxonomy" id="1380566"/>
    <lineage>
        <taxon>Eukaryota</taxon>
        <taxon>Fungi</taxon>
        <taxon>Dikarya</taxon>
        <taxon>Ascomycota</taxon>
        <taxon>Pezizomycotina</taxon>
        <taxon>Sordariomycetes</taxon>
        <taxon>Hypocreomycetidae</taxon>
        <taxon>Hypocreales</taxon>
        <taxon>Clavicipitaceae</taxon>
        <taxon>Pochonia</taxon>
    </lineage>
</organism>
<dbReference type="OrthoDB" id="3930719at2759"/>
<dbReference type="PANTHER" id="PTHR28620:SF1">
    <property type="entry name" value="CENP-V_GFA DOMAIN-CONTAINING PROTEIN"/>
    <property type="match status" value="1"/>
</dbReference>
<protein>
    <recommendedName>
        <fullName evidence="4">CENP-V/GFA domain-containing protein</fullName>
    </recommendedName>
</protein>
<name>A0A179F8B5_METCM</name>
<keyword evidence="3" id="KW-0862">Zinc</keyword>
<dbReference type="InterPro" id="IPR052355">
    <property type="entry name" value="CENP-V-like"/>
</dbReference>
<comment type="similarity">
    <text evidence="1">Belongs to the Gfa family.</text>
</comment>
<evidence type="ECO:0000256" key="3">
    <source>
        <dbReference type="ARBA" id="ARBA00022833"/>
    </source>
</evidence>
<dbReference type="PANTHER" id="PTHR28620">
    <property type="entry name" value="CENTROMERE PROTEIN V"/>
    <property type="match status" value="1"/>
</dbReference>
<dbReference type="Proteomes" id="UP000078397">
    <property type="component" value="Unassembled WGS sequence"/>
</dbReference>
<dbReference type="PROSITE" id="PS51891">
    <property type="entry name" value="CENP_V_GFA"/>
    <property type="match status" value="1"/>
</dbReference>
<dbReference type="InterPro" id="IPR006913">
    <property type="entry name" value="CENP-V/GFA"/>
</dbReference>
<dbReference type="STRING" id="1380566.A0A179F8B5"/>
<dbReference type="AlphaFoldDB" id="A0A179F8B5"/>
<reference evidence="5 6" key="1">
    <citation type="journal article" date="2016" name="PLoS Pathog.">
        <title>Biosynthesis of antibiotic leucinostatins in bio-control fungus Purpureocillium lilacinum and their inhibition on phytophthora revealed by genome mining.</title>
        <authorList>
            <person name="Wang G."/>
            <person name="Liu Z."/>
            <person name="Lin R."/>
            <person name="Li E."/>
            <person name="Mao Z."/>
            <person name="Ling J."/>
            <person name="Yang Y."/>
            <person name="Yin W.B."/>
            <person name="Xie B."/>
        </authorList>
    </citation>
    <scope>NUCLEOTIDE SEQUENCE [LARGE SCALE GENOMIC DNA]</scope>
    <source>
        <strain evidence="5">170</strain>
    </source>
</reference>
<evidence type="ECO:0000256" key="2">
    <source>
        <dbReference type="ARBA" id="ARBA00022723"/>
    </source>
</evidence>
<keyword evidence="6" id="KW-1185">Reference proteome</keyword>
<dbReference type="InterPro" id="IPR011057">
    <property type="entry name" value="Mss4-like_sf"/>
</dbReference>
<dbReference type="GeneID" id="28851939"/>
<dbReference type="EMBL" id="LSBJ02000007">
    <property type="protein sequence ID" value="OAQ61580.1"/>
    <property type="molecule type" value="Genomic_DNA"/>
</dbReference>
<dbReference type="RefSeq" id="XP_018139284.1">
    <property type="nucleotide sequence ID" value="XM_018287945.1"/>
</dbReference>
<proteinExistence type="inferred from homology"/>
<evidence type="ECO:0000256" key="1">
    <source>
        <dbReference type="ARBA" id="ARBA00005495"/>
    </source>
</evidence>
<gene>
    <name evidence="5" type="ORF">VFPPC_09405</name>
</gene>